<dbReference type="EMBL" id="NMQW01000079">
    <property type="protein sequence ID" value="OXM82335.1"/>
    <property type="molecule type" value="Genomic_DNA"/>
</dbReference>
<comment type="caution">
    <text evidence="5">The sequence shown here is derived from an EMBL/GenBank/DDBJ whole genome shotgun (WGS) entry which is preliminary data.</text>
</comment>
<evidence type="ECO:0000259" key="4">
    <source>
        <dbReference type="Pfam" id="PF08241"/>
    </source>
</evidence>
<organism evidence="5 6">
    <name type="scientific">Paenibacillus rigui</name>
    <dbReference type="NCBI Taxonomy" id="554312"/>
    <lineage>
        <taxon>Bacteria</taxon>
        <taxon>Bacillati</taxon>
        <taxon>Bacillota</taxon>
        <taxon>Bacilli</taxon>
        <taxon>Bacillales</taxon>
        <taxon>Paenibacillaceae</taxon>
        <taxon>Paenibacillus</taxon>
    </lineage>
</organism>
<accession>A0A229UG26</accession>
<evidence type="ECO:0000256" key="3">
    <source>
        <dbReference type="ARBA" id="ARBA00022679"/>
    </source>
</evidence>
<dbReference type="InterPro" id="IPR029063">
    <property type="entry name" value="SAM-dependent_MTases_sf"/>
</dbReference>
<dbReference type="RefSeq" id="WP_094018802.1">
    <property type="nucleotide sequence ID" value="NZ_NMQW01000079.1"/>
</dbReference>
<dbReference type="Proteomes" id="UP000215509">
    <property type="component" value="Unassembled WGS sequence"/>
</dbReference>
<gene>
    <name evidence="5" type="ORF">CF651_31365</name>
</gene>
<dbReference type="CDD" id="cd02440">
    <property type="entry name" value="AdoMet_MTases"/>
    <property type="match status" value="1"/>
</dbReference>
<dbReference type="Pfam" id="PF08241">
    <property type="entry name" value="Methyltransf_11"/>
    <property type="match status" value="1"/>
</dbReference>
<proteinExistence type="inferred from homology"/>
<dbReference type="Gene3D" id="3.40.50.150">
    <property type="entry name" value="Vaccinia Virus protein VP39"/>
    <property type="match status" value="1"/>
</dbReference>
<dbReference type="PANTHER" id="PTHR44942">
    <property type="entry name" value="METHYLTRANSF_11 DOMAIN-CONTAINING PROTEIN"/>
    <property type="match status" value="1"/>
</dbReference>
<name>A0A229UG26_9BACL</name>
<dbReference type="AlphaFoldDB" id="A0A229UG26"/>
<keyword evidence="2 5" id="KW-0489">Methyltransferase</keyword>
<dbReference type="OrthoDB" id="9797252at2"/>
<sequence length="273" mass="30346">MRPAGHNQNNVDRFSGYAGGYDQNRPEAPKFVVELLTQYLGRRPALVVDVGSGTGLSSFIWKAAADRVIGVEPNEDMRSKAEEKRSRMDGAGHISFVPGYSNGLKIESGAADVITCSQSFHWMEPVSTLKEASRVLRDGGIFAAYDCDWPPMAGWEVEEAYNELIRQADDIIAQHVEPGDRAVKRNKEEHLRTLQESGVFRFTKEAVFHNKERCDAARYVGLALSQGGVQTVQKLGSTALKEAIERLSSRAEAYFNGQTRDVVFGYRMRLGLK</sequence>
<dbReference type="GO" id="GO:0032259">
    <property type="term" value="P:methylation"/>
    <property type="evidence" value="ECO:0007669"/>
    <property type="project" value="UniProtKB-KW"/>
</dbReference>
<evidence type="ECO:0000313" key="6">
    <source>
        <dbReference type="Proteomes" id="UP000215509"/>
    </source>
</evidence>
<evidence type="ECO:0000313" key="5">
    <source>
        <dbReference type="EMBL" id="OXM82335.1"/>
    </source>
</evidence>
<keyword evidence="3 5" id="KW-0808">Transferase</keyword>
<protein>
    <submittedName>
        <fullName evidence="5">SAM-dependent methyltransferase</fullName>
    </submittedName>
</protein>
<dbReference type="GO" id="GO:0008757">
    <property type="term" value="F:S-adenosylmethionine-dependent methyltransferase activity"/>
    <property type="evidence" value="ECO:0007669"/>
    <property type="project" value="InterPro"/>
</dbReference>
<keyword evidence="6" id="KW-1185">Reference proteome</keyword>
<evidence type="ECO:0000256" key="1">
    <source>
        <dbReference type="ARBA" id="ARBA00008361"/>
    </source>
</evidence>
<dbReference type="InterPro" id="IPR051052">
    <property type="entry name" value="Diverse_substrate_MTase"/>
</dbReference>
<comment type="similarity">
    <text evidence="1">Belongs to the methyltransferase superfamily.</text>
</comment>
<feature type="domain" description="Methyltransferase type 11" evidence="4">
    <location>
        <begin position="48"/>
        <end position="143"/>
    </location>
</feature>
<dbReference type="InterPro" id="IPR013216">
    <property type="entry name" value="Methyltransf_11"/>
</dbReference>
<reference evidence="5 6" key="1">
    <citation type="submission" date="2017-07" db="EMBL/GenBank/DDBJ databases">
        <title>Genome sequencing and assembly of Paenibacillus rigui.</title>
        <authorList>
            <person name="Mayilraj S."/>
        </authorList>
    </citation>
    <scope>NUCLEOTIDE SEQUENCE [LARGE SCALE GENOMIC DNA]</scope>
    <source>
        <strain evidence="5 6">JCM 16352</strain>
    </source>
</reference>
<evidence type="ECO:0000256" key="2">
    <source>
        <dbReference type="ARBA" id="ARBA00022603"/>
    </source>
</evidence>
<dbReference type="SUPFAM" id="SSF53335">
    <property type="entry name" value="S-adenosyl-L-methionine-dependent methyltransferases"/>
    <property type="match status" value="1"/>
</dbReference>
<dbReference type="PANTHER" id="PTHR44942:SF4">
    <property type="entry name" value="METHYLTRANSFERASE TYPE 11 DOMAIN-CONTAINING PROTEIN"/>
    <property type="match status" value="1"/>
</dbReference>